<name>A0ABY6HR98_9ARCH</name>
<evidence type="ECO:0000256" key="2">
    <source>
        <dbReference type="ARBA" id="ARBA00022741"/>
    </source>
</evidence>
<dbReference type="InterPro" id="IPR007695">
    <property type="entry name" value="DNA_mismatch_repair_MutS-lik_N"/>
</dbReference>
<organism evidence="11 12">
    <name type="scientific">Candidatus Lokiarchaeum ossiferum</name>
    <dbReference type="NCBI Taxonomy" id="2951803"/>
    <lineage>
        <taxon>Archaea</taxon>
        <taxon>Promethearchaeati</taxon>
        <taxon>Promethearchaeota</taxon>
        <taxon>Promethearchaeia</taxon>
        <taxon>Promethearchaeales</taxon>
        <taxon>Promethearchaeaceae</taxon>
        <taxon>Candidatus Lokiarchaeum</taxon>
    </lineage>
</organism>
<protein>
    <recommendedName>
        <fullName evidence="7">DNA mismatch repair protein MutS</fullName>
    </recommendedName>
</protein>
<reference evidence="11" key="1">
    <citation type="submission" date="2022-09" db="EMBL/GenBank/DDBJ databases">
        <title>Actin cytoskeleton and complex cell architecture in an #Asgard archaeon.</title>
        <authorList>
            <person name="Ponce Toledo R.I."/>
            <person name="Schleper C."/>
            <person name="Rodrigues Oliveira T."/>
            <person name="Wollweber F."/>
            <person name="Xu J."/>
            <person name="Rittmann S."/>
            <person name="Klingl A."/>
            <person name="Pilhofer M."/>
        </authorList>
    </citation>
    <scope>NUCLEOTIDE SEQUENCE</scope>
    <source>
        <strain evidence="11">B-35</strain>
    </source>
</reference>
<dbReference type="PANTHER" id="PTHR11361:SF34">
    <property type="entry name" value="DNA MISMATCH REPAIR PROTEIN MSH1, MITOCHONDRIAL"/>
    <property type="match status" value="1"/>
</dbReference>
<dbReference type="SUPFAM" id="SSF52540">
    <property type="entry name" value="P-loop containing nucleoside triphosphate hydrolases"/>
    <property type="match status" value="1"/>
</dbReference>
<dbReference type="InterPro" id="IPR017261">
    <property type="entry name" value="DNA_mismatch_repair_MutS/MSH"/>
</dbReference>
<dbReference type="InterPro" id="IPR007860">
    <property type="entry name" value="DNA_mmatch_repair_MutS_con_dom"/>
</dbReference>
<dbReference type="Gene3D" id="3.40.50.300">
    <property type="entry name" value="P-loop containing nucleotide triphosphate hydrolases"/>
    <property type="match status" value="1"/>
</dbReference>
<keyword evidence="3 8" id="KW-0227">DNA damage</keyword>
<keyword evidence="4" id="KW-0067">ATP-binding</keyword>
<dbReference type="Pfam" id="PF05190">
    <property type="entry name" value="MutS_IV"/>
    <property type="match status" value="1"/>
</dbReference>
<evidence type="ECO:0000256" key="9">
    <source>
        <dbReference type="SAM" id="MobiDB-lite"/>
    </source>
</evidence>
<dbReference type="Gene3D" id="3.30.420.110">
    <property type="entry name" value="MutS, connector domain"/>
    <property type="match status" value="1"/>
</dbReference>
<keyword evidence="2 8" id="KW-0547">Nucleotide-binding</keyword>
<evidence type="ECO:0000256" key="1">
    <source>
        <dbReference type="ARBA" id="ARBA00006271"/>
    </source>
</evidence>
<dbReference type="InterPro" id="IPR036187">
    <property type="entry name" value="DNA_mismatch_repair_MutS_sf"/>
</dbReference>
<feature type="region of interest" description="Disordered" evidence="9">
    <location>
        <begin position="806"/>
        <end position="847"/>
    </location>
</feature>
<evidence type="ECO:0000256" key="6">
    <source>
        <dbReference type="ARBA" id="ARBA00023204"/>
    </source>
</evidence>
<dbReference type="Gene3D" id="3.40.1170.10">
    <property type="entry name" value="DNA repair protein MutS, domain I"/>
    <property type="match status" value="1"/>
</dbReference>
<evidence type="ECO:0000256" key="3">
    <source>
        <dbReference type="ARBA" id="ARBA00022763"/>
    </source>
</evidence>
<dbReference type="Pfam" id="PF00488">
    <property type="entry name" value="MutS_V"/>
    <property type="match status" value="1"/>
</dbReference>
<keyword evidence="12" id="KW-1185">Reference proteome</keyword>
<sequence>MTKHWYSIRKQYPDNYLLAYRMGDFYEFFYDDAVNVSKYLGLTLTKRGSGPSRHPLAGIPHKATQHFKTLVGQGQTVIIVEQLESPAEAKKAKRIVKRGVVRILTPGTIIDNDLLESKSSNYICTIYREKKNYGVAFLDLSSADFFTSEFFGKNAIRALWSNIARYSPVECILSSEILADFPFMAELRENTSMIIKEHGPYHFNYSTARELLLKQFKVQNLTGYGIDDKKLSICAAGGLLSFIKDAQKRESLDNLKRIKYLQDEDYMFLDINSQKNLELLRNQSDGGSFGSLFEVLDDTKTPMGTRLLKSWIVQPLLSKATIEQRQEIVQFFIENYDLRLTLREFLGQIGDLSRLISRINYSNTVNARNLLQIRNGLEIIKEIKEEFASYDNPLVTSIIAQLASFDHIIELVGKAIHEMPPNTITEGKIIKDGYNAQVDEYRDILQNGKSWILKFEASEKEKLGVSAGVKISYNRVIGYFIQITENAMKGITIPDDYIQRQSIKSGIRYETPRLKEMEAKILSADENVKDLEYELFQEIRAQVQAETLAIQQNADIVAELDVLSNFAENAQNYGYCKPKIESHTRLVIKEGRHAVVEQINTKERYVPNDSLLDTEKEQILIITGPNWSGKSTYLRQTALIVLMSQIGSYVPATSAEIGLVDRIFTRIGASDDLTRGQSTFMLEMNEMAHILNYTTNRSLIIIDELGRGTGTVDGESIAQAVLEYLHDYGVKTLFSTHFHQLINLDMPRVHNYHFKIIEKKDSRELVFLRQLTDGGTDKSYGIHVAEMAGLPARVIDRAFDLMEETFNGETPKNTPTRTKPTPESKGQKTLPIVKKQPEKSEATSISKKRKRVQTSLFPVKRYDDSELVILLRSLDLDHMTPIQAFEALIKLKRKLSSGD</sequence>
<dbReference type="SUPFAM" id="SSF48334">
    <property type="entry name" value="DNA repair protein MutS, domain III"/>
    <property type="match status" value="1"/>
</dbReference>
<evidence type="ECO:0000259" key="10">
    <source>
        <dbReference type="PROSITE" id="PS00486"/>
    </source>
</evidence>
<evidence type="ECO:0000256" key="4">
    <source>
        <dbReference type="ARBA" id="ARBA00022840"/>
    </source>
</evidence>
<dbReference type="PROSITE" id="PS00486">
    <property type="entry name" value="DNA_MISMATCH_REPAIR_2"/>
    <property type="match status" value="1"/>
</dbReference>
<dbReference type="Pfam" id="PF05188">
    <property type="entry name" value="MutS_II"/>
    <property type="match status" value="1"/>
</dbReference>
<dbReference type="SUPFAM" id="SSF55271">
    <property type="entry name" value="DNA repair protein MutS, domain I"/>
    <property type="match status" value="1"/>
</dbReference>
<dbReference type="Gene3D" id="1.10.1420.10">
    <property type="match status" value="2"/>
</dbReference>
<dbReference type="InterPro" id="IPR027417">
    <property type="entry name" value="P-loop_NTPase"/>
</dbReference>
<accession>A0ABY6HR98</accession>
<keyword evidence="6 8" id="KW-0234">DNA repair</keyword>
<comment type="function">
    <text evidence="8">This protein is involved in the repair of mismatches in DNA.</text>
</comment>
<evidence type="ECO:0000256" key="5">
    <source>
        <dbReference type="ARBA" id="ARBA00023125"/>
    </source>
</evidence>
<dbReference type="SMART" id="SM00533">
    <property type="entry name" value="MUTSd"/>
    <property type="match status" value="1"/>
</dbReference>
<dbReference type="InterPro" id="IPR016151">
    <property type="entry name" value="DNA_mismatch_repair_MutS_N"/>
</dbReference>
<evidence type="ECO:0000256" key="7">
    <source>
        <dbReference type="NCBIfam" id="TIGR01070"/>
    </source>
</evidence>
<dbReference type="PIRSF" id="PIRSF037677">
    <property type="entry name" value="DNA_mis_repair_Msh6"/>
    <property type="match status" value="1"/>
</dbReference>
<dbReference type="NCBIfam" id="NF003810">
    <property type="entry name" value="PRK05399.1"/>
    <property type="match status" value="1"/>
</dbReference>
<dbReference type="InterPro" id="IPR007861">
    <property type="entry name" value="DNA_mismatch_repair_MutS_clamp"/>
</dbReference>
<feature type="compositionally biased region" description="Low complexity" evidence="9">
    <location>
        <begin position="810"/>
        <end position="819"/>
    </location>
</feature>
<proteinExistence type="inferred from homology"/>
<dbReference type="EMBL" id="CP104013">
    <property type="protein sequence ID" value="UYP46030.1"/>
    <property type="molecule type" value="Genomic_DNA"/>
</dbReference>
<keyword evidence="5 8" id="KW-0238">DNA-binding</keyword>
<dbReference type="NCBIfam" id="TIGR01070">
    <property type="entry name" value="mutS1"/>
    <property type="match status" value="1"/>
</dbReference>
<comment type="similarity">
    <text evidence="1 8">Belongs to the DNA mismatch repair MutS family.</text>
</comment>
<dbReference type="PANTHER" id="PTHR11361">
    <property type="entry name" value="DNA MISMATCH REPAIR PROTEIN MUTS FAMILY MEMBER"/>
    <property type="match status" value="1"/>
</dbReference>
<dbReference type="InterPro" id="IPR000432">
    <property type="entry name" value="DNA_mismatch_repair_MutS_C"/>
</dbReference>
<evidence type="ECO:0000256" key="8">
    <source>
        <dbReference type="RuleBase" id="RU003756"/>
    </source>
</evidence>
<dbReference type="SMART" id="SM00534">
    <property type="entry name" value="MUTSac"/>
    <property type="match status" value="1"/>
</dbReference>
<feature type="domain" description="DNA mismatch repair proteins mutS family" evidence="10">
    <location>
        <begin position="698"/>
        <end position="714"/>
    </location>
</feature>
<evidence type="ECO:0000313" key="11">
    <source>
        <dbReference type="EMBL" id="UYP46030.1"/>
    </source>
</evidence>
<dbReference type="InterPro" id="IPR007696">
    <property type="entry name" value="DNA_mismatch_repair_MutS_core"/>
</dbReference>
<gene>
    <name evidence="11" type="ORF">NEF87_002315</name>
</gene>
<dbReference type="Pfam" id="PF01624">
    <property type="entry name" value="MutS_I"/>
    <property type="match status" value="1"/>
</dbReference>
<dbReference type="InterPro" id="IPR036678">
    <property type="entry name" value="MutS_con_dom_sf"/>
</dbReference>
<dbReference type="SUPFAM" id="SSF53150">
    <property type="entry name" value="DNA repair protein MutS, domain II"/>
    <property type="match status" value="1"/>
</dbReference>
<dbReference type="InterPro" id="IPR045076">
    <property type="entry name" value="MutS"/>
</dbReference>
<dbReference type="Pfam" id="PF05192">
    <property type="entry name" value="MutS_III"/>
    <property type="match status" value="1"/>
</dbReference>
<dbReference type="InterPro" id="IPR005748">
    <property type="entry name" value="DNA_mismatch_repair_MutS"/>
</dbReference>
<dbReference type="Proteomes" id="UP001208689">
    <property type="component" value="Chromosome"/>
</dbReference>
<evidence type="ECO:0000313" key="12">
    <source>
        <dbReference type="Proteomes" id="UP001208689"/>
    </source>
</evidence>